<keyword evidence="2 5" id="KW-0548">Nucleotidyltransferase</keyword>
<comment type="similarity">
    <text evidence="5">Belongs to the CofC family.</text>
</comment>
<keyword evidence="7" id="KW-1185">Reference proteome</keyword>
<dbReference type="Pfam" id="PF01983">
    <property type="entry name" value="CofC"/>
    <property type="match status" value="1"/>
</dbReference>
<comment type="catalytic activity">
    <reaction evidence="5">
        <text>phosphoenolpyruvate + GTP + H(+) = enolpyruvoyl-2-diphospho-5'-guanosine + diphosphate</text>
        <dbReference type="Rhea" id="RHEA:30519"/>
        <dbReference type="ChEBI" id="CHEBI:15378"/>
        <dbReference type="ChEBI" id="CHEBI:33019"/>
        <dbReference type="ChEBI" id="CHEBI:37565"/>
        <dbReference type="ChEBI" id="CHEBI:58702"/>
        <dbReference type="ChEBI" id="CHEBI:143701"/>
        <dbReference type="EC" id="2.7.7.105"/>
    </reaction>
</comment>
<dbReference type="Proteomes" id="UP000198551">
    <property type="component" value="Unassembled WGS sequence"/>
</dbReference>
<evidence type="ECO:0000256" key="2">
    <source>
        <dbReference type="ARBA" id="ARBA00022695"/>
    </source>
</evidence>
<evidence type="ECO:0000256" key="4">
    <source>
        <dbReference type="ARBA" id="ARBA00023134"/>
    </source>
</evidence>
<dbReference type="RefSeq" id="WP_091049072.1">
    <property type="nucleotide sequence ID" value="NZ_FMCV01000021.1"/>
</dbReference>
<dbReference type="GO" id="GO:0005525">
    <property type="term" value="F:GTP binding"/>
    <property type="evidence" value="ECO:0007669"/>
    <property type="project" value="UniProtKB-KW"/>
</dbReference>
<comment type="function">
    <text evidence="5">Guanylyltransferase that catalyzes the activation of phosphoenolpyruvate (PEP) as enolpyruvoyl-2-diphospho-5'-guanosine, via the condensation of PEP with GTP. It is involved in the biosynthesis of coenzyme F420, a hydride carrier cofactor.</text>
</comment>
<dbReference type="InterPro" id="IPR002835">
    <property type="entry name" value="CofC"/>
</dbReference>
<dbReference type="SUPFAM" id="SSF53448">
    <property type="entry name" value="Nucleotide-diphospho-sugar transferases"/>
    <property type="match status" value="1"/>
</dbReference>
<gene>
    <name evidence="5" type="primary">fbiD</name>
    <name evidence="6" type="ORF">GA0070215_12123</name>
</gene>
<feature type="binding site" evidence="5">
    <location>
        <position position="129"/>
    </location>
    <ligand>
        <name>phosphoenolpyruvate</name>
        <dbReference type="ChEBI" id="CHEBI:58702"/>
    </ligand>
</feature>
<dbReference type="InterPro" id="IPR029044">
    <property type="entry name" value="Nucleotide-diphossugar_trans"/>
</dbReference>
<dbReference type="PANTHER" id="PTHR40392:SF1">
    <property type="entry name" value="2-PHOSPHO-L-LACTATE GUANYLYLTRANSFERASE"/>
    <property type="match status" value="1"/>
</dbReference>
<evidence type="ECO:0000313" key="6">
    <source>
        <dbReference type="EMBL" id="SCF37126.1"/>
    </source>
</evidence>
<reference evidence="7" key="1">
    <citation type="submission" date="2016-06" db="EMBL/GenBank/DDBJ databases">
        <authorList>
            <person name="Varghese N."/>
        </authorList>
    </citation>
    <scope>NUCLEOTIDE SEQUENCE [LARGE SCALE GENOMIC DNA]</scope>
    <source>
        <strain evidence="7">DSM 45555</strain>
    </source>
</reference>
<evidence type="ECO:0000256" key="1">
    <source>
        <dbReference type="ARBA" id="ARBA00022679"/>
    </source>
</evidence>
<dbReference type="HAMAP" id="MF_02114">
    <property type="entry name" value="CofC"/>
    <property type="match status" value="1"/>
</dbReference>
<dbReference type="GO" id="GO:0052645">
    <property type="term" value="P:F420-0 metabolic process"/>
    <property type="evidence" value="ECO:0007669"/>
    <property type="project" value="UniProtKB-UniRule"/>
</dbReference>
<accession>A0A1C4ZW67</accession>
<sequence length="210" mass="21281">MTATDRPWTVLVPLKRLDRSKSRLALPPALRRAVAEAMLLDVLAAAAPVARVCLVSAEPAGDRYGVPVLPDPGGGLSAAVAHAAARFDGPVAVLSGDLPAARPAELAAALAAAAALDTAVLADAPGSGTTLLTARRGRWLRPAYGPDSHRRHVGAGMADLTGRLALPGLRRDVDTVADLREAARLGIGPASTGLLAAAGHTCVGSPWLAV</sequence>
<evidence type="ECO:0000256" key="3">
    <source>
        <dbReference type="ARBA" id="ARBA00022741"/>
    </source>
</evidence>
<dbReference type="PANTHER" id="PTHR40392">
    <property type="entry name" value="2-PHOSPHO-L-LACTATE GUANYLYLTRANSFERASE"/>
    <property type="match status" value="1"/>
</dbReference>
<feature type="binding site" evidence="5">
    <location>
        <position position="145"/>
    </location>
    <ligand>
        <name>phosphoenolpyruvate</name>
        <dbReference type="ChEBI" id="CHEBI:58702"/>
    </ligand>
</feature>
<dbReference type="EMBL" id="FMCV01000021">
    <property type="protein sequence ID" value="SCF37126.1"/>
    <property type="molecule type" value="Genomic_DNA"/>
</dbReference>
<dbReference type="GO" id="GO:0043814">
    <property type="term" value="F:phospholactate guanylyltransferase activity"/>
    <property type="evidence" value="ECO:0007669"/>
    <property type="project" value="InterPro"/>
</dbReference>
<keyword evidence="3 5" id="KW-0547">Nucleotide-binding</keyword>
<evidence type="ECO:0000256" key="5">
    <source>
        <dbReference type="HAMAP-Rule" id="MF_02114"/>
    </source>
</evidence>
<keyword evidence="1 5" id="KW-0808">Transferase</keyword>
<dbReference type="UniPathway" id="UPA00071"/>
<protein>
    <recommendedName>
        <fullName evidence="5">Phosphoenolpyruvate guanylyltransferase</fullName>
        <shortName evidence="5">PEP guanylyltransferase</shortName>
        <ecNumber evidence="5">2.7.7.105</ecNumber>
    </recommendedName>
</protein>
<dbReference type="Gene3D" id="3.90.550.10">
    <property type="entry name" value="Spore Coat Polysaccharide Biosynthesis Protein SpsA, Chain A"/>
    <property type="match status" value="1"/>
</dbReference>
<dbReference type="EC" id="2.7.7.105" evidence="5"/>
<evidence type="ECO:0000313" key="7">
    <source>
        <dbReference type="Proteomes" id="UP000198551"/>
    </source>
</evidence>
<proteinExistence type="inferred from homology"/>
<comment type="pathway">
    <text evidence="5">Cofactor biosynthesis; coenzyme F420 biosynthesis.</text>
</comment>
<keyword evidence="4 5" id="KW-0342">GTP-binding</keyword>
<feature type="binding site" evidence="5">
    <location>
        <position position="148"/>
    </location>
    <ligand>
        <name>phosphoenolpyruvate</name>
        <dbReference type="ChEBI" id="CHEBI:58702"/>
    </ligand>
</feature>
<name>A0A1C4ZW67_9ACTN</name>
<dbReference type="NCBIfam" id="TIGR03552">
    <property type="entry name" value="F420_cofC"/>
    <property type="match status" value="1"/>
</dbReference>
<organism evidence="6 7">
    <name type="scientific">Micromonospora marina</name>
    <dbReference type="NCBI Taxonomy" id="307120"/>
    <lineage>
        <taxon>Bacteria</taxon>
        <taxon>Bacillati</taxon>
        <taxon>Actinomycetota</taxon>
        <taxon>Actinomycetes</taxon>
        <taxon>Micromonosporales</taxon>
        <taxon>Micromonosporaceae</taxon>
        <taxon>Micromonospora</taxon>
    </lineage>
</organism>
<dbReference type="AlphaFoldDB" id="A0A1C4ZW67"/>